<dbReference type="EMBL" id="JAODUO010000173">
    <property type="protein sequence ID" value="KAK2187232.1"/>
    <property type="molecule type" value="Genomic_DNA"/>
</dbReference>
<keyword evidence="4" id="KW-1185">Reference proteome</keyword>
<name>A0AAD9UF74_RIDPI</name>
<dbReference type="AlphaFoldDB" id="A0AAD9UF74"/>
<feature type="transmembrane region" description="Helical" evidence="1">
    <location>
        <begin position="161"/>
        <end position="182"/>
    </location>
</feature>
<evidence type="ECO:0000313" key="3">
    <source>
        <dbReference type="EMBL" id="KAK2187232.1"/>
    </source>
</evidence>
<comment type="caution">
    <text evidence="3">The sequence shown here is derived from an EMBL/GenBank/DDBJ whole genome shotgun (WGS) entry which is preliminary data.</text>
</comment>
<reference evidence="3" key="1">
    <citation type="journal article" date="2023" name="Mol. Biol. Evol.">
        <title>Third-Generation Sequencing Reveals the Adaptive Role of the Epigenome in Three Deep-Sea Polychaetes.</title>
        <authorList>
            <person name="Perez M."/>
            <person name="Aroh O."/>
            <person name="Sun Y."/>
            <person name="Lan Y."/>
            <person name="Juniper S.K."/>
            <person name="Young C.R."/>
            <person name="Angers B."/>
            <person name="Qian P.Y."/>
        </authorList>
    </citation>
    <scope>NUCLEOTIDE SEQUENCE</scope>
    <source>
        <strain evidence="3">R07B-5</strain>
    </source>
</reference>
<feature type="chain" id="PRO_5042139052" evidence="2">
    <location>
        <begin position="21"/>
        <end position="227"/>
    </location>
</feature>
<gene>
    <name evidence="3" type="ORF">NP493_172g02003</name>
</gene>
<evidence type="ECO:0000256" key="1">
    <source>
        <dbReference type="SAM" id="Phobius"/>
    </source>
</evidence>
<protein>
    <submittedName>
        <fullName evidence="3">Uncharacterized protein</fullName>
    </submittedName>
</protein>
<feature type="transmembrane region" description="Helical" evidence="1">
    <location>
        <begin position="194"/>
        <end position="218"/>
    </location>
</feature>
<accession>A0AAD9UF74</accession>
<feature type="signal peptide" evidence="2">
    <location>
        <begin position="1"/>
        <end position="20"/>
    </location>
</feature>
<evidence type="ECO:0000313" key="4">
    <source>
        <dbReference type="Proteomes" id="UP001209878"/>
    </source>
</evidence>
<dbReference type="Proteomes" id="UP001209878">
    <property type="component" value="Unassembled WGS sequence"/>
</dbReference>
<organism evidence="3 4">
    <name type="scientific">Ridgeia piscesae</name>
    <name type="common">Tubeworm</name>
    <dbReference type="NCBI Taxonomy" id="27915"/>
    <lineage>
        <taxon>Eukaryota</taxon>
        <taxon>Metazoa</taxon>
        <taxon>Spiralia</taxon>
        <taxon>Lophotrochozoa</taxon>
        <taxon>Annelida</taxon>
        <taxon>Polychaeta</taxon>
        <taxon>Sedentaria</taxon>
        <taxon>Canalipalpata</taxon>
        <taxon>Sabellida</taxon>
        <taxon>Siboglinidae</taxon>
        <taxon>Ridgeia</taxon>
    </lineage>
</organism>
<evidence type="ECO:0000256" key="2">
    <source>
        <dbReference type="SAM" id="SignalP"/>
    </source>
</evidence>
<keyword evidence="1" id="KW-1133">Transmembrane helix</keyword>
<sequence>MKRLAEVLLLLLAAMSEVLAVTSPEVVSAFVRLSFDPQPLSLPPGARGVVRVTATVDDSRGASSHLPLELRMHAVDPSTADVITTPRRRTLLTSTRTHFNVTVIGRELGRTRIAFFLSGNASPPSENASSSSTAAILQAWRLPPRYNLRVVVRNPPARAEVYLNAMALLMIGVNLIGIGGQVDSVEVVYLVRRPLSLAVGLFCRFGIMPAVSTSIVAYDRHQIQLSG</sequence>
<proteinExistence type="predicted"/>
<keyword evidence="1" id="KW-0812">Transmembrane</keyword>
<keyword evidence="2" id="KW-0732">Signal</keyword>
<keyword evidence="1" id="KW-0472">Membrane</keyword>